<name>A0ACD3AZI7_9AGAR</name>
<evidence type="ECO:0000313" key="2">
    <source>
        <dbReference type="Proteomes" id="UP000308600"/>
    </source>
</evidence>
<accession>A0ACD3AZI7</accession>
<reference evidence="1 2" key="1">
    <citation type="journal article" date="2019" name="Nat. Ecol. Evol.">
        <title>Megaphylogeny resolves global patterns of mushroom evolution.</title>
        <authorList>
            <person name="Varga T."/>
            <person name="Krizsan K."/>
            <person name="Foldi C."/>
            <person name="Dima B."/>
            <person name="Sanchez-Garcia M."/>
            <person name="Sanchez-Ramirez S."/>
            <person name="Szollosi G.J."/>
            <person name="Szarkandi J.G."/>
            <person name="Papp V."/>
            <person name="Albert L."/>
            <person name="Andreopoulos W."/>
            <person name="Angelini C."/>
            <person name="Antonin V."/>
            <person name="Barry K.W."/>
            <person name="Bougher N.L."/>
            <person name="Buchanan P."/>
            <person name="Buyck B."/>
            <person name="Bense V."/>
            <person name="Catcheside P."/>
            <person name="Chovatia M."/>
            <person name="Cooper J."/>
            <person name="Damon W."/>
            <person name="Desjardin D."/>
            <person name="Finy P."/>
            <person name="Geml J."/>
            <person name="Haridas S."/>
            <person name="Hughes K."/>
            <person name="Justo A."/>
            <person name="Karasinski D."/>
            <person name="Kautmanova I."/>
            <person name="Kiss B."/>
            <person name="Kocsube S."/>
            <person name="Kotiranta H."/>
            <person name="LaButti K.M."/>
            <person name="Lechner B.E."/>
            <person name="Liimatainen K."/>
            <person name="Lipzen A."/>
            <person name="Lukacs Z."/>
            <person name="Mihaltcheva S."/>
            <person name="Morgado L.N."/>
            <person name="Niskanen T."/>
            <person name="Noordeloos M.E."/>
            <person name="Ohm R.A."/>
            <person name="Ortiz-Santana B."/>
            <person name="Ovrebo C."/>
            <person name="Racz N."/>
            <person name="Riley R."/>
            <person name="Savchenko A."/>
            <person name="Shiryaev A."/>
            <person name="Soop K."/>
            <person name="Spirin V."/>
            <person name="Szebenyi C."/>
            <person name="Tomsovsky M."/>
            <person name="Tulloss R.E."/>
            <person name="Uehling J."/>
            <person name="Grigoriev I.V."/>
            <person name="Vagvolgyi C."/>
            <person name="Papp T."/>
            <person name="Martin F.M."/>
            <person name="Miettinen O."/>
            <person name="Hibbett D.S."/>
            <person name="Nagy L.G."/>
        </authorList>
    </citation>
    <scope>NUCLEOTIDE SEQUENCE [LARGE SCALE GENOMIC DNA]</scope>
    <source>
        <strain evidence="1 2">NL-1719</strain>
    </source>
</reference>
<dbReference type="Proteomes" id="UP000308600">
    <property type="component" value="Unassembled WGS sequence"/>
</dbReference>
<dbReference type="EMBL" id="ML208303">
    <property type="protein sequence ID" value="TFK71109.1"/>
    <property type="molecule type" value="Genomic_DNA"/>
</dbReference>
<proteinExistence type="predicted"/>
<organism evidence="1 2">
    <name type="scientific">Pluteus cervinus</name>
    <dbReference type="NCBI Taxonomy" id="181527"/>
    <lineage>
        <taxon>Eukaryota</taxon>
        <taxon>Fungi</taxon>
        <taxon>Dikarya</taxon>
        <taxon>Basidiomycota</taxon>
        <taxon>Agaricomycotina</taxon>
        <taxon>Agaricomycetes</taxon>
        <taxon>Agaricomycetidae</taxon>
        <taxon>Agaricales</taxon>
        <taxon>Pluteineae</taxon>
        <taxon>Pluteaceae</taxon>
        <taxon>Pluteus</taxon>
    </lineage>
</organism>
<gene>
    <name evidence="1" type="ORF">BDN72DRAFT_488394</name>
</gene>
<evidence type="ECO:0000313" key="1">
    <source>
        <dbReference type="EMBL" id="TFK71109.1"/>
    </source>
</evidence>
<protein>
    <submittedName>
        <fullName evidence="1">Uncharacterized protein</fullName>
    </submittedName>
</protein>
<sequence length="85" mass="9000">MSCLDSDRVGGDLTTLVTLTPGLTGEKKPLAIWPPPNDGDPRRHKHLPCPTCCPMTVSDLFRPEATVHPPPVVIDGAPSPPPDAV</sequence>
<keyword evidence="2" id="KW-1185">Reference proteome</keyword>